<accession>A0A918T7J0</accession>
<feature type="signal peptide" evidence="4">
    <location>
        <begin position="1"/>
        <end position="27"/>
    </location>
</feature>
<organism evidence="7 8">
    <name type="scientific">Streptomyces termitum</name>
    <dbReference type="NCBI Taxonomy" id="67368"/>
    <lineage>
        <taxon>Bacteria</taxon>
        <taxon>Bacillati</taxon>
        <taxon>Actinomycetota</taxon>
        <taxon>Actinomycetes</taxon>
        <taxon>Kitasatosporales</taxon>
        <taxon>Streptomycetaceae</taxon>
        <taxon>Streptomyces</taxon>
    </lineage>
</organism>
<feature type="domain" description="AB hydrolase-1" evidence="5">
    <location>
        <begin position="97"/>
        <end position="273"/>
    </location>
</feature>
<sequence>MRNTRIASLLAAGVAVTLATTLTPATAFTASGPPATNPLRPYTQQKLHWGPCDAKTPAAFQCATLEVPLDYSAPGGKSLDIAVNRMPAGSTKKRRGVLLFNPGGPGAPGLGLPAAMEPYLPREVKKQYDLVGFDPRGIGRSSPLSCGLTPDELNFDRPYHAKTFAKDVRWARTVAGKCEAGEGDTLRHITTRDTARDMDLLRAVMGERKISYYGGSYGTYLGAVYMQMFPRRADRFVLDSAVDPTRYGRGTFQEMAEATEPAFTRWSEWTAGQDATYHLGTTAAEVRATFWDIVAQADRKPLDTDEGRLTGDDIRSVRDVFFRERHAAEWVAGLKKAAEGERPTTPAPDPELPPENEVAGLWAVLCGDTAASWPRVPQQYRRDAVRDKARYPLYGDFASNIKPCAFWKPAAEAPTTVDNNVVALILQNEWDPQTPLTAARQMHRSLHGSRMVTVLGGEGHGVYGTGSCADEPATVYLTTGRLPEKDIACQAPADSR</sequence>
<keyword evidence="2 4" id="KW-0732">Signal</keyword>
<dbReference type="Pfam" id="PF08386">
    <property type="entry name" value="Abhydrolase_4"/>
    <property type="match status" value="1"/>
</dbReference>
<dbReference type="PANTHER" id="PTHR43248:SF29">
    <property type="entry name" value="TRIPEPTIDYL AMINOPEPTIDASE"/>
    <property type="match status" value="1"/>
</dbReference>
<gene>
    <name evidence="7" type="ORF">GCM10010305_59440</name>
</gene>
<dbReference type="InterPro" id="IPR000073">
    <property type="entry name" value="AB_hydrolase_1"/>
</dbReference>
<evidence type="ECO:0000256" key="2">
    <source>
        <dbReference type="ARBA" id="ARBA00022729"/>
    </source>
</evidence>
<name>A0A918T7J0_9ACTN</name>
<comment type="similarity">
    <text evidence="1">Belongs to the peptidase S33 family.</text>
</comment>
<dbReference type="Proteomes" id="UP000644020">
    <property type="component" value="Unassembled WGS sequence"/>
</dbReference>
<feature type="domain" description="Peptidase S33 tripeptidyl aminopeptidase-like C-terminal" evidence="6">
    <location>
        <begin position="392"/>
        <end position="489"/>
    </location>
</feature>
<evidence type="ECO:0000256" key="4">
    <source>
        <dbReference type="SAM" id="SignalP"/>
    </source>
</evidence>
<evidence type="ECO:0000313" key="8">
    <source>
        <dbReference type="Proteomes" id="UP000644020"/>
    </source>
</evidence>
<feature type="chain" id="PRO_5036942656" evidence="4">
    <location>
        <begin position="28"/>
        <end position="496"/>
    </location>
</feature>
<dbReference type="SUPFAM" id="SSF53474">
    <property type="entry name" value="alpha/beta-Hydrolases"/>
    <property type="match status" value="1"/>
</dbReference>
<reference evidence="7" key="1">
    <citation type="journal article" date="2014" name="Int. J. Syst. Evol. Microbiol.">
        <title>Complete genome sequence of Corynebacterium casei LMG S-19264T (=DSM 44701T), isolated from a smear-ripened cheese.</title>
        <authorList>
            <consortium name="US DOE Joint Genome Institute (JGI-PGF)"/>
            <person name="Walter F."/>
            <person name="Albersmeier A."/>
            <person name="Kalinowski J."/>
            <person name="Ruckert C."/>
        </authorList>
    </citation>
    <scope>NUCLEOTIDE SEQUENCE</scope>
    <source>
        <strain evidence="7">JCM 4518</strain>
    </source>
</reference>
<proteinExistence type="inferred from homology"/>
<evidence type="ECO:0000256" key="1">
    <source>
        <dbReference type="ARBA" id="ARBA00010088"/>
    </source>
</evidence>
<protein>
    <submittedName>
        <fullName evidence="7">Alpha/beta hydrolase</fullName>
    </submittedName>
</protein>
<reference evidence="7" key="2">
    <citation type="submission" date="2020-09" db="EMBL/GenBank/DDBJ databases">
        <authorList>
            <person name="Sun Q."/>
            <person name="Ohkuma M."/>
        </authorList>
    </citation>
    <scope>NUCLEOTIDE SEQUENCE</scope>
    <source>
        <strain evidence="7">JCM 4518</strain>
    </source>
</reference>
<dbReference type="EMBL" id="BMUL01000024">
    <property type="protein sequence ID" value="GHB08562.1"/>
    <property type="molecule type" value="Genomic_DNA"/>
</dbReference>
<dbReference type="Gene3D" id="3.40.50.1820">
    <property type="entry name" value="alpha/beta hydrolase"/>
    <property type="match status" value="1"/>
</dbReference>
<dbReference type="InterPro" id="IPR029058">
    <property type="entry name" value="AB_hydrolase_fold"/>
</dbReference>
<evidence type="ECO:0000256" key="3">
    <source>
        <dbReference type="ARBA" id="ARBA00022801"/>
    </source>
</evidence>
<comment type="caution">
    <text evidence="7">The sequence shown here is derived from an EMBL/GenBank/DDBJ whole genome shotgun (WGS) entry which is preliminary data.</text>
</comment>
<keyword evidence="8" id="KW-1185">Reference proteome</keyword>
<dbReference type="GO" id="GO:0016787">
    <property type="term" value="F:hydrolase activity"/>
    <property type="evidence" value="ECO:0007669"/>
    <property type="project" value="UniProtKB-KW"/>
</dbReference>
<evidence type="ECO:0000313" key="7">
    <source>
        <dbReference type="EMBL" id="GHB08562.1"/>
    </source>
</evidence>
<dbReference type="InterPro" id="IPR051601">
    <property type="entry name" value="Serine_prot/Carboxylest_S33"/>
</dbReference>
<dbReference type="RefSeq" id="WP_189983058.1">
    <property type="nucleotide sequence ID" value="NZ_BMUL01000024.1"/>
</dbReference>
<dbReference type="Pfam" id="PF00561">
    <property type="entry name" value="Abhydrolase_1"/>
    <property type="match status" value="1"/>
</dbReference>
<evidence type="ECO:0000259" key="5">
    <source>
        <dbReference type="Pfam" id="PF00561"/>
    </source>
</evidence>
<keyword evidence="3 7" id="KW-0378">Hydrolase</keyword>
<dbReference type="PANTHER" id="PTHR43248">
    <property type="entry name" value="2-SUCCINYL-6-HYDROXY-2,4-CYCLOHEXADIENE-1-CARBOXYLATE SYNTHASE"/>
    <property type="match status" value="1"/>
</dbReference>
<dbReference type="AlphaFoldDB" id="A0A918T7J0"/>
<evidence type="ECO:0000259" key="6">
    <source>
        <dbReference type="Pfam" id="PF08386"/>
    </source>
</evidence>
<dbReference type="InterPro" id="IPR013595">
    <property type="entry name" value="Pept_S33_TAP-like_C"/>
</dbReference>